<evidence type="ECO:0000259" key="2">
    <source>
        <dbReference type="PROSITE" id="PS51737"/>
    </source>
</evidence>
<dbReference type="Gene3D" id="3.40.50.1390">
    <property type="entry name" value="Resolvase, N-terminal catalytic domain"/>
    <property type="match status" value="1"/>
</dbReference>
<keyword evidence="1" id="KW-0175">Coiled coil</keyword>
<dbReference type="Pfam" id="PF13408">
    <property type="entry name" value="Zn_ribbon_recom"/>
    <property type="match status" value="1"/>
</dbReference>
<feature type="coiled-coil region" evidence="1">
    <location>
        <begin position="757"/>
        <end position="826"/>
    </location>
</feature>
<dbReference type="InterPro" id="IPR036162">
    <property type="entry name" value="Resolvase-like_N_sf"/>
</dbReference>
<reference evidence="3 4" key="1">
    <citation type="journal article" date="2019" name="Nat. Med.">
        <title>A library of human gut bacterial isolates paired with longitudinal multiomics data enables mechanistic microbiome research.</title>
        <authorList>
            <person name="Poyet M."/>
            <person name="Groussin M."/>
            <person name="Gibbons S.M."/>
            <person name="Avila-Pacheco J."/>
            <person name="Jiang X."/>
            <person name="Kearney S.M."/>
            <person name="Perrotta A.R."/>
            <person name="Berdy B."/>
            <person name="Zhao S."/>
            <person name="Lieberman T.D."/>
            <person name="Swanson P.K."/>
            <person name="Smith M."/>
            <person name="Roesemann S."/>
            <person name="Alexander J.E."/>
            <person name="Rich S.A."/>
            <person name="Livny J."/>
            <person name="Vlamakis H."/>
            <person name="Clish C."/>
            <person name="Bullock K."/>
            <person name="Deik A."/>
            <person name="Scott J."/>
            <person name="Pierce K.A."/>
            <person name="Xavier R.J."/>
            <person name="Alm E.J."/>
        </authorList>
    </citation>
    <scope>NUCLEOTIDE SEQUENCE [LARGE SCALE GENOMIC DNA]</scope>
    <source>
        <strain evidence="3 4">BIOML-A4</strain>
    </source>
</reference>
<dbReference type="PROSITE" id="PS51737">
    <property type="entry name" value="RECOMBINASE_DNA_BIND"/>
    <property type="match status" value="1"/>
</dbReference>
<evidence type="ECO:0000313" key="3">
    <source>
        <dbReference type="EMBL" id="MTS27499.1"/>
    </source>
</evidence>
<dbReference type="SUPFAM" id="SSF52540">
    <property type="entry name" value="P-loop containing nucleoside triphosphate hydrolases"/>
    <property type="match status" value="1"/>
</dbReference>
<dbReference type="InterPro" id="IPR038109">
    <property type="entry name" value="DNA_bind_recomb_sf"/>
</dbReference>
<feature type="domain" description="Recombinase" evidence="2">
    <location>
        <begin position="515"/>
        <end position="657"/>
    </location>
</feature>
<dbReference type="SMART" id="SM00857">
    <property type="entry name" value="Resolvase"/>
    <property type="match status" value="1"/>
</dbReference>
<dbReference type="InterPro" id="IPR050639">
    <property type="entry name" value="SSR_resolvase"/>
</dbReference>
<sequence length="976" mass="111754">MNKPDVKKLILLNLPYVFAFYFADKIAAVFRLAPGTAFIDKLTNGFAVFGTAFANPLPSFHPVDLLVGLSAGVLLKLAVYVKGKNRKKFRQGEEYGSARWGKPEDIKPYTDPEFSNNVILTQTEFLTMNSRPKQPKYARNKNILVIGGSGSGKTRFFVKPNLMQMHSSYVVTDPKGTVLVECGKMLEKGGYVIKSLNTINFRKSMHYNPFSYIRSEKDILKLVNTIIVNTKGDGDKSGEDFWVKAEKLYYTALIGYIWYEAPDHEKNFTALLEMINASEAREDDETFKNPVDVMFDELEARDPDHFAVKQYRKYKLAAGVVCSKRLLNQAVEKSLRTHNLKTKKGAQVMRKNEKITALYERLSRDDFGKDDDQQRESNSISNQKAMLEDFATRQGFTNIVHFTDDGISGTCFDRPGFLAMMKEVEAGNVEYLCIKDMSRMGRDYLKVGQIMEILRQRGVRLIAINDGVDSARGDDDFTPFRNIMNEYYARDTSRKIRSTFQSKGKSGKHLTGTVIYGYLWNEARDQWLVDPEAAEVVKRIFSMTIDGYGPYQIASKLKLEKVLIPSAYLAQHGEGVNKNKTFKDVYGWGSSTICNILEKREYLGHTINFKTRKHFKDKKSHYVPEDEWTIFENTHEPIIDQQTFDLVQKIRGNVRRYPDGWGEAAPLTGLLYCADCGGKMYVHRTNNGKRISQYTCSQYTKVPCGTICKTQHRINEDVILSLVSEMLKAIAEYAKHDRAEFVRVVQEAQSSQQTAEVRKQRTRLATAKQRVSELEVLLCKIYEDNILGKLSDSRYATLDAQYEKEQSELTAEISALEKAVKSYEKHEKDADRFIALIDKYENFDKLTIAMLNEFIEKILVHERDRKGSIQTTQEVEIYFNFVGRFVPPAFGEVELTPEELEEIRKREERKDRFHQNYLKRKASGAQKRYEDKIKGRKKAEIEAKKAAIRAEDIAKGVFVPVSSLPQREPMKGAQIA</sequence>
<dbReference type="InterPro" id="IPR025827">
    <property type="entry name" value="Zn_ribbon_recom_dom"/>
</dbReference>
<dbReference type="InterPro" id="IPR025378">
    <property type="entry name" value="DUF4368"/>
</dbReference>
<dbReference type="Pfam" id="PF00239">
    <property type="entry name" value="Resolvase"/>
    <property type="match status" value="1"/>
</dbReference>
<dbReference type="SUPFAM" id="SSF53041">
    <property type="entry name" value="Resolvase-like"/>
    <property type="match status" value="1"/>
</dbReference>
<name>A0A6L6LTA5_9FIRM</name>
<dbReference type="Pfam" id="PF02534">
    <property type="entry name" value="T4SS-DNA_transf"/>
    <property type="match status" value="1"/>
</dbReference>
<dbReference type="GO" id="GO:0016020">
    <property type="term" value="C:membrane"/>
    <property type="evidence" value="ECO:0007669"/>
    <property type="project" value="InterPro"/>
</dbReference>
<dbReference type="Pfam" id="PF07508">
    <property type="entry name" value="Recombinase"/>
    <property type="match status" value="1"/>
</dbReference>
<evidence type="ECO:0000256" key="1">
    <source>
        <dbReference type="SAM" id="Coils"/>
    </source>
</evidence>
<dbReference type="InterPro" id="IPR011109">
    <property type="entry name" value="DNA_bind_recombinase_dom"/>
</dbReference>
<protein>
    <submittedName>
        <fullName evidence="3">DUF4368 domain-containing protein</fullName>
    </submittedName>
</protein>
<evidence type="ECO:0000313" key="4">
    <source>
        <dbReference type="Proteomes" id="UP000472755"/>
    </source>
</evidence>
<organism evidence="3 4">
    <name type="scientific">Ruthenibacterium lactatiformans</name>
    <dbReference type="NCBI Taxonomy" id="1550024"/>
    <lineage>
        <taxon>Bacteria</taxon>
        <taxon>Bacillati</taxon>
        <taxon>Bacillota</taxon>
        <taxon>Clostridia</taxon>
        <taxon>Eubacteriales</taxon>
        <taxon>Oscillospiraceae</taxon>
        <taxon>Ruthenibacterium</taxon>
    </lineage>
</organism>
<dbReference type="EMBL" id="WMZU01000013">
    <property type="protein sequence ID" value="MTS27499.1"/>
    <property type="molecule type" value="Genomic_DNA"/>
</dbReference>
<dbReference type="AlphaFoldDB" id="A0A6L6LTA5"/>
<dbReference type="CDD" id="cd01127">
    <property type="entry name" value="TrwB_TraG_TraD_VirD4"/>
    <property type="match status" value="1"/>
</dbReference>
<dbReference type="Pfam" id="PF14287">
    <property type="entry name" value="DUF4368"/>
    <property type="match status" value="1"/>
</dbReference>
<dbReference type="GO" id="GO:0003677">
    <property type="term" value="F:DNA binding"/>
    <property type="evidence" value="ECO:0007669"/>
    <property type="project" value="InterPro"/>
</dbReference>
<dbReference type="InterPro" id="IPR003688">
    <property type="entry name" value="TraG/VirD4"/>
</dbReference>
<comment type="caution">
    <text evidence="3">The sequence shown here is derived from an EMBL/GenBank/DDBJ whole genome shotgun (WGS) entry which is preliminary data.</text>
</comment>
<dbReference type="PANTHER" id="PTHR30461">
    <property type="entry name" value="DNA-INVERTASE FROM LAMBDOID PROPHAGE"/>
    <property type="match status" value="1"/>
</dbReference>
<dbReference type="InterPro" id="IPR006119">
    <property type="entry name" value="Resolv_N"/>
</dbReference>
<dbReference type="PANTHER" id="PTHR30461:SF23">
    <property type="entry name" value="DNA RECOMBINASE-RELATED"/>
    <property type="match status" value="1"/>
</dbReference>
<gene>
    <name evidence="3" type="ORF">GMD59_09380</name>
</gene>
<accession>A0A6L6LTA5</accession>
<dbReference type="Proteomes" id="UP000472755">
    <property type="component" value="Unassembled WGS sequence"/>
</dbReference>
<proteinExistence type="predicted"/>
<dbReference type="CDD" id="cd03770">
    <property type="entry name" value="SR_TndX_transposase"/>
    <property type="match status" value="1"/>
</dbReference>
<dbReference type="GO" id="GO:0000150">
    <property type="term" value="F:DNA strand exchange activity"/>
    <property type="evidence" value="ECO:0007669"/>
    <property type="project" value="InterPro"/>
</dbReference>
<dbReference type="Gene3D" id="3.90.1750.20">
    <property type="entry name" value="Putative Large Serine Recombinase, Chain B, Domain 2"/>
    <property type="match status" value="1"/>
</dbReference>
<dbReference type="InterPro" id="IPR027417">
    <property type="entry name" value="P-loop_NTPase"/>
</dbReference>